<accession>A0A8T2NZ05</accession>
<dbReference type="Proteomes" id="UP000824540">
    <property type="component" value="Unassembled WGS sequence"/>
</dbReference>
<feature type="chain" id="PRO_5035919368" description="Secreted protein" evidence="1">
    <location>
        <begin position="19"/>
        <end position="83"/>
    </location>
</feature>
<evidence type="ECO:0000313" key="2">
    <source>
        <dbReference type="EMBL" id="KAG9344736.1"/>
    </source>
</evidence>
<sequence length="83" mass="9612">MVWMFCLSFLYLEETVRSALCVWPSLTNNLPPNSPVFWQMPAPKLFTEGQNSKGKNSYHSFCTAFFGNQKDFKVSILFSVFFL</sequence>
<evidence type="ECO:0000256" key="1">
    <source>
        <dbReference type="SAM" id="SignalP"/>
    </source>
</evidence>
<reference evidence="2" key="1">
    <citation type="thesis" date="2021" institute="BYU ScholarsArchive" country="Provo, UT, USA">
        <title>Applications of and Algorithms for Genome Assembly and Genomic Analyses with an Emphasis on Marine Teleosts.</title>
        <authorList>
            <person name="Pickett B.D."/>
        </authorList>
    </citation>
    <scope>NUCLEOTIDE SEQUENCE</scope>
    <source>
        <strain evidence="2">HI-2016</strain>
    </source>
</reference>
<feature type="signal peptide" evidence="1">
    <location>
        <begin position="1"/>
        <end position="18"/>
    </location>
</feature>
<name>A0A8T2NZ05_9TELE</name>
<proteinExistence type="predicted"/>
<dbReference type="EMBL" id="JAFBMS010000019">
    <property type="protein sequence ID" value="KAG9344736.1"/>
    <property type="molecule type" value="Genomic_DNA"/>
</dbReference>
<protein>
    <recommendedName>
        <fullName evidence="4">Secreted protein</fullName>
    </recommendedName>
</protein>
<evidence type="ECO:0000313" key="3">
    <source>
        <dbReference type="Proteomes" id="UP000824540"/>
    </source>
</evidence>
<dbReference type="AlphaFoldDB" id="A0A8T2NZ05"/>
<keyword evidence="3" id="KW-1185">Reference proteome</keyword>
<organism evidence="2 3">
    <name type="scientific">Albula glossodonta</name>
    <name type="common">roundjaw bonefish</name>
    <dbReference type="NCBI Taxonomy" id="121402"/>
    <lineage>
        <taxon>Eukaryota</taxon>
        <taxon>Metazoa</taxon>
        <taxon>Chordata</taxon>
        <taxon>Craniata</taxon>
        <taxon>Vertebrata</taxon>
        <taxon>Euteleostomi</taxon>
        <taxon>Actinopterygii</taxon>
        <taxon>Neopterygii</taxon>
        <taxon>Teleostei</taxon>
        <taxon>Albuliformes</taxon>
        <taxon>Albulidae</taxon>
        <taxon>Albula</taxon>
    </lineage>
</organism>
<comment type="caution">
    <text evidence="2">The sequence shown here is derived from an EMBL/GenBank/DDBJ whole genome shotgun (WGS) entry which is preliminary data.</text>
</comment>
<gene>
    <name evidence="2" type="ORF">JZ751_010423</name>
</gene>
<keyword evidence="1" id="KW-0732">Signal</keyword>
<evidence type="ECO:0008006" key="4">
    <source>
        <dbReference type="Google" id="ProtNLM"/>
    </source>
</evidence>